<dbReference type="InterPro" id="IPR000962">
    <property type="entry name" value="Znf_DskA_TraR"/>
</dbReference>
<proteinExistence type="predicted"/>
<reference evidence="7 8" key="1">
    <citation type="submission" date="2018-04" db="EMBL/GenBank/DDBJ databases">
        <title>Genomic Encyclopedia of Archaeal and Bacterial Type Strains, Phase II (KMG-II): from individual species to whole genera.</title>
        <authorList>
            <person name="Goeker M."/>
        </authorList>
    </citation>
    <scope>NUCLEOTIDE SEQUENCE [LARGE SCALE GENOMIC DNA]</scope>
    <source>
        <strain evidence="7 8">DSM 18064</strain>
    </source>
</reference>
<dbReference type="PANTHER" id="PTHR33823:SF4">
    <property type="entry name" value="GENERAL STRESS PROTEIN 16O"/>
    <property type="match status" value="1"/>
</dbReference>
<accession>A0A2T5BPW4</accession>
<dbReference type="AlphaFoldDB" id="A0A2T5BPW4"/>
<feature type="domain" description="DnaK suppressor protein-like N-terminal" evidence="6">
    <location>
        <begin position="9"/>
        <end position="69"/>
    </location>
</feature>
<dbReference type="Gene3D" id="1.20.120.910">
    <property type="entry name" value="DksA, coiled-coil domain"/>
    <property type="match status" value="1"/>
</dbReference>
<evidence type="ECO:0000256" key="3">
    <source>
        <dbReference type="ARBA" id="ARBA00022833"/>
    </source>
</evidence>
<evidence type="ECO:0000313" key="7">
    <source>
        <dbReference type="EMBL" id="PTN01098.1"/>
    </source>
</evidence>
<keyword evidence="2" id="KW-0863">Zinc-finger</keyword>
<dbReference type="RefSeq" id="WP_107893232.1">
    <property type="nucleotide sequence ID" value="NZ_NHSI01000054.1"/>
</dbReference>
<feature type="domain" description="Zinc finger DksA/TraR C4-type" evidence="5">
    <location>
        <begin position="74"/>
        <end position="104"/>
    </location>
</feature>
<dbReference type="OrthoDB" id="1121111at2"/>
<dbReference type="Pfam" id="PF01258">
    <property type="entry name" value="zf-dskA_traR"/>
    <property type="match status" value="1"/>
</dbReference>
<feature type="zinc finger region" description="dksA C4-type" evidence="4">
    <location>
        <begin position="79"/>
        <end position="103"/>
    </location>
</feature>
<dbReference type="GO" id="GO:0008270">
    <property type="term" value="F:zinc ion binding"/>
    <property type="evidence" value="ECO:0007669"/>
    <property type="project" value="UniProtKB-KW"/>
</dbReference>
<organism evidence="7 8">
    <name type="scientific">Rhodovulum imhoffii</name>
    <dbReference type="NCBI Taxonomy" id="365340"/>
    <lineage>
        <taxon>Bacteria</taxon>
        <taxon>Pseudomonadati</taxon>
        <taxon>Pseudomonadota</taxon>
        <taxon>Alphaproteobacteria</taxon>
        <taxon>Rhodobacterales</taxon>
        <taxon>Paracoccaceae</taxon>
        <taxon>Rhodovulum</taxon>
    </lineage>
</organism>
<evidence type="ECO:0000259" key="5">
    <source>
        <dbReference type="Pfam" id="PF01258"/>
    </source>
</evidence>
<evidence type="ECO:0000256" key="4">
    <source>
        <dbReference type="PROSITE-ProRule" id="PRU00510"/>
    </source>
</evidence>
<dbReference type="EMBL" id="QAAA01000017">
    <property type="protein sequence ID" value="PTN01098.1"/>
    <property type="molecule type" value="Genomic_DNA"/>
</dbReference>
<comment type="caution">
    <text evidence="7">The sequence shown here is derived from an EMBL/GenBank/DDBJ whole genome shotgun (WGS) entry which is preliminary data.</text>
</comment>
<evidence type="ECO:0000256" key="2">
    <source>
        <dbReference type="ARBA" id="ARBA00022771"/>
    </source>
</evidence>
<dbReference type="InterPro" id="IPR048487">
    <property type="entry name" value="DksA-like_N"/>
</dbReference>
<dbReference type="PANTHER" id="PTHR33823">
    <property type="entry name" value="RNA POLYMERASE-BINDING TRANSCRIPTION FACTOR DKSA-RELATED"/>
    <property type="match status" value="1"/>
</dbReference>
<dbReference type="PROSITE" id="PS51128">
    <property type="entry name" value="ZF_DKSA_2"/>
    <property type="match status" value="1"/>
</dbReference>
<dbReference type="Proteomes" id="UP000243859">
    <property type="component" value="Unassembled WGS sequence"/>
</dbReference>
<evidence type="ECO:0000259" key="6">
    <source>
        <dbReference type="Pfam" id="PF21173"/>
    </source>
</evidence>
<keyword evidence="3" id="KW-0862">Zinc</keyword>
<protein>
    <submittedName>
        <fullName evidence="7">TraR/DksA family transcriptional regulator</fullName>
    </submittedName>
</protein>
<keyword evidence="8" id="KW-1185">Reference proteome</keyword>
<sequence>MAPSDVRRDALLTRLPELEHRLQDVGRELDAHCARDWEVLATGREDDGVLEQMESAGMAEIEQIRAALRCVDDGMYGVCVQCGGAISESRLDVLPATPTCRHCAK</sequence>
<dbReference type="SUPFAM" id="SSF57716">
    <property type="entry name" value="Glucocorticoid receptor-like (DNA-binding domain)"/>
    <property type="match status" value="1"/>
</dbReference>
<keyword evidence="1" id="KW-0479">Metal-binding</keyword>
<gene>
    <name evidence="7" type="ORF">C8N32_11746</name>
</gene>
<evidence type="ECO:0000256" key="1">
    <source>
        <dbReference type="ARBA" id="ARBA00022723"/>
    </source>
</evidence>
<dbReference type="Pfam" id="PF21173">
    <property type="entry name" value="DksA-like_N"/>
    <property type="match status" value="1"/>
</dbReference>
<evidence type="ECO:0000313" key="8">
    <source>
        <dbReference type="Proteomes" id="UP000243859"/>
    </source>
</evidence>
<name>A0A2T5BPW4_9RHOB</name>